<evidence type="ECO:0000256" key="1">
    <source>
        <dbReference type="SAM" id="MobiDB-lite"/>
    </source>
</evidence>
<evidence type="ECO:0000313" key="4">
    <source>
        <dbReference type="EMBL" id="VDH93780.1"/>
    </source>
</evidence>
<feature type="compositionally biased region" description="Polar residues" evidence="1">
    <location>
        <begin position="271"/>
        <end position="282"/>
    </location>
</feature>
<gene>
    <name evidence="4" type="ORF">MGAL_10B084181</name>
</gene>
<feature type="region of interest" description="Disordered" evidence="1">
    <location>
        <begin position="235"/>
        <end position="322"/>
    </location>
</feature>
<evidence type="ECO:0008006" key="6">
    <source>
        <dbReference type="Google" id="ProtNLM"/>
    </source>
</evidence>
<accession>A0A8B6BR40</accession>
<evidence type="ECO:0000256" key="3">
    <source>
        <dbReference type="SAM" id="SignalP"/>
    </source>
</evidence>
<keyword evidence="2" id="KW-0472">Membrane</keyword>
<sequence length="322" mass="36973">MSCYRNFLYFAASLFAWTLQLEGCFDVLEDKLATTKLFLSGTTLLDCLESCPDHYFIGLQVKRCACLKNISVDGSRVYHRYRNDFYAQRTKKQTWIESFIECSATFLARSSQIPYDTPLDINGSYWLSNTRRFMTHVSVRKDPEFCMAVQVQQNGKTKQYPSPCKTRLPVLCLGTKVDNRDTTRELLVTVLVITSVLTVVVASMIIVLYMRLRKRGSNAVHVPIDSGKEVIYATVNKPRKSPTNQEQSRKRTPGQSGSDETYDHTDHHRLSQNQSPNESYYDTMQGKGIENESNYDLTHEPDREKFVVVDDSAEYSHVEDDF</sequence>
<keyword evidence="2" id="KW-0812">Transmembrane</keyword>
<keyword evidence="2" id="KW-1133">Transmembrane helix</keyword>
<protein>
    <recommendedName>
        <fullName evidence="6">WSC domain-containing protein</fullName>
    </recommendedName>
</protein>
<feature type="compositionally biased region" description="Basic and acidic residues" evidence="1">
    <location>
        <begin position="297"/>
        <end position="322"/>
    </location>
</feature>
<feature type="signal peptide" evidence="3">
    <location>
        <begin position="1"/>
        <end position="23"/>
    </location>
</feature>
<proteinExistence type="predicted"/>
<keyword evidence="5" id="KW-1185">Reference proteome</keyword>
<reference evidence="4" key="1">
    <citation type="submission" date="2018-11" db="EMBL/GenBank/DDBJ databases">
        <authorList>
            <person name="Alioto T."/>
            <person name="Alioto T."/>
        </authorList>
    </citation>
    <scope>NUCLEOTIDE SEQUENCE</scope>
</reference>
<dbReference type="Proteomes" id="UP000596742">
    <property type="component" value="Unassembled WGS sequence"/>
</dbReference>
<name>A0A8B6BR40_MYTGA</name>
<dbReference type="OrthoDB" id="10517054at2759"/>
<organism evidence="4 5">
    <name type="scientific">Mytilus galloprovincialis</name>
    <name type="common">Mediterranean mussel</name>
    <dbReference type="NCBI Taxonomy" id="29158"/>
    <lineage>
        <taxon>Eukaryota</taxon>
        <taxon>Metazoa</taxon>
        <taxon>Spiralia</taxon>
        <taxon>Lophotrochozoa</taxon>
        <taxon>Mollusca</taxon>
        <taxon>Bivalvia</taxon>
        <taxon>Autobranchia</taxon>
        <taxon>Pteriomorphia</taxon>
        <taxon>Mytilida</taxon>
        <taxon>Mytiloidea</taxon>
        <taxon>Mytilidae</taxon>
        <taxon>Mytilinae</taxon>
        <taxon>Mytilus</taxon>
    </lineage>
</organism>
<dbReference type="AlphaFoldDB" id="A0A8B6BR40"/>
<evidence type="ECO:0000313" key="5">
    <source>
        <dbReference type="Proteomes" id="UP000596742"/>
    </source>
</evidence>
<evidence type="ECO:0000256" key="2">
    <source>
        <dbReference type="SAM" id="Phobius"/>
    </source>
</evidence>
<comment type="caution">
    <text evidence="4">The sequence shown here is derived from an EMBL/GenBank/DDBJ whole genome shotgun (WGS) entry which is preliminary data.</text>
</comment>
<dbReference type="EMBL" id="UYJE01000507">
    <property type="protein sequence ID" value="VDH93780.1"/>
    <property type="molecule type" value="Genomic_DNA"/>
</dbReference>
<feature type="chain" id="PRO_5032788119" description="WSC domain-containing protein" evidence="3">
    <location>
        <begin position="24"/>
        <end position="322"/>
    </location>
</feature>
<feature type="transmembrane region" description="Helical" evidence="2">
    <location>
        <begin position="186"/>
        <end position="209"/>
    </location>
</feature>
<keyword evidence="3" id="KW-0732">Signal</keyword>